<comment type="caution">
    <text evidence="1">The sequence shown here is derived from an EMBL/GenBank/DDBJ whole genome shotgun (WGS) entry which is preliminary data.</text>
</comment>
<gene>
    <name evidence="1" type="ORF">Q9L58_010683</name>
</gene>
<feature type="non-terminal residue" evidence="1">
    <location>
        <position position="56"/>
    </location>
</feature>
<dbReference type="Proteomes" id="UP001447188">
    <property type="component" value="Unassembled WGS sequence"/>
</dbReference>
<accession>A0ABR3G3F0</accession>
<reference evidence="1 2" key="1">
    <citation type="submission" date="2024-02" db="EMBL/GenBank/DDBJ databases">
        <title>Discinaceae phylogenomics.</title>
        <authorList>
            <person name="Dirks A.C."/>
            <person name="James T.Y."/>
        </authorList>
    </citation>
    <scope>NUCLEOTIDE SEQUENCE [LARGE SCALE GENOMIC DNA]</scope>
    <source>
        <strain evidence="1 2">ACD0624</strain>
    </source>
</reference>
<organism evidence="1 2">
    <name type="scientific">Discina gigas</name>
    <dbReference type="NCBI Taxonomy" id="1032678"/>
    <lineage>
        <taxon>Eukaryota</taxon>
        <taxon>Fungi</taxon>
        <taxon>Dikarya</taxon>
        <taxon>Ascomycota</taxon>
        <taxon>Pezizomycotina</taxon>
        <taxon>Pezizomycetes</taxon>
        <taxon>Pezizales</taxon>
        <taxon>Discinaceae</taxon>
        <taxon>Discina</taxon>
    </lineage>
</organism>
<proteinExistence type="predicted"/>
<protein>
    <submittedName>
        <fullName evidence="1">Uncharacterized protein</fullName>
    </submittedName>
</protein>
<evidence type="ECO:0000313" key="1">
    <source>
        <dbReference type="EMBL" id="KAL0630470.1"/>
    </source>
</evidence>
<keyword evidence="2" id="KW-1185">Reference proteome</keyword>
<name>A0ABR3G3F0_9PEZI</name>
<evidence type="ECO:0000313" key="2">
    <source>
        <dbReference type="Proteomes" id="UP001447188"/>
    </source>
</evidence>
<dbReference type="EMBL" id="JBBBZM010000618">
    <property type="protein sequence ID" value="KAL0630470.1"/>
    <property type="molecule type" value="Genomic_DNA"/>
</dbReference>
<sequence length="56" mass="6033">MLHAPISLAATRLAYDPQAINAVKKGLPLDPLAAQLMKDIAAHKSHSRFLPIGECQ</sequence>